<dbReference type="Pfam" id="PF00076">
    <property type="entry name" value="RRM_1"/>
    <property type="match status" value="1"/>
</dbReference>
<accession>A0A9P6WNW5</accession>
<dbReference type="InterPro" id="IPR012677">
    <property type="entry name" value="Nucleotide-bd_a/b_plait_sf"/>
</dbReference>
<dbReference type="SMART" id="SM00360">
    <property type="entry name" value="RRM"/>
    <property type="match status" value="2"/>
</dbReference>
<dbReference type="PROSITE" id="PS50102">
    <property type="entry name" value="RRM"/>
    <property type="match status" value="2"/>
</dbReference>
<keyword evidence="5" id="KW-1185">Reference proteome</keyword>
<dbReference type="AlphaFoldDB" id="A0A9P6WNW5"/>
<dbReference type="InterPro" id="IPR000504">
    <property type="entry name" value="RRM_dom"/>
</dbReference>
<dbReference type="Gene3D" id="3.30.70.330">
    <property type="match status" value="2"/>
</dbReference>
<dbReference type="Proteomes" id="UP000697127">
    <property type="component" value="Unassembled WGS sequence"/>
</dbReference>
<dbReference type="SUPFAM" id="SSF54928">
    <property type="entry name" value="RNA-binding domain, RBD"/>
    <property type="match status" value="1"/>
</dbReference>
<comment type="caution">
    <text evidence="4">The sequence shown here is derived from an EMBL/GenBank/DDBJ whole genome shotgun (WGS) entry which is preliminary data.</text>
</comment>
<evidence type="ECO:0000256" key="2">
    <source>
        <dbReference type="PROSITE-ProRule" id="PRU00176"/>
    </source>
</evidence>
<protein>
    <recommendedName>
        <fullName evidence="3">RRM domain-containing protein</fullName>
    </recommendedName>
</protein>
<name>A0A9P6WNW5_9ASCO</name>
<feature type="domain" description="RRM" evidence="3">
    <location>
        <begin position="5"/>
        <end position="85"/>
    </location>
</feature>
<dbReference type="OrthoDB" id="266020at2759"/>
<dbReference type="InterPro" id="IPR050374">
    <property type="entry name" value="RRT5_SRSF_SR"/>
</dbReference>
<feature type="domain" description="RRM" evidence="3">
    <location>
        <begin position="157"/>
        <end position="230"/>
    </location>
</feature>
<dbReference type="EMBL" id="PUHW01000033">
    <property type="protein sequence ID" value="KAG0690401.1"/>
    <property type="molecule type" value="Genomic_DNA"/>
</dbReference>
<dbReference type="PANTHER" id="PTHR23003">
    <property type="entry name" value="RNA RECOGNITION MOTIF RRM DOMAIN CONTAINING PROTEIN"/>
    <property type="match status" value="1"/>
</dbReference>
<dbReference type="GO" id="GO:0005634">
    <property type="term" value="C:nucleus"/>
    <property type="evidence" value="ECO:0007669"/>
    <property type="project" value="TreeGrafter"/>
</dbReference>
<evidence type="ECO:0000313" key="4">
    <source>
        <dbReference type="EMBL" id="KAG0690401.1"/>
    </source>
</evidence>
<dbReference type="InterPro" id="IPR035979">
    <property type="entry name" value="RBD_domain_sf"/>
</dbReference>
<reference evidence="4" key="1">
    <citation type="submission" date="2020-11" db="EMBL/GenBank/DDBJ databases">
        <title>Kefir isolates.</title>
        <authorList>
            <person name="Marcisauskas S."/>
            <person name="Kim Y."/>
            <person name="Blasche S."/>
        </authorList>
    </citation>
    <scope>NUCLEOTIDE SEQUENCE</scope>
    <source>
        <strain evidence="4">Olga-1</strain>
    </source>
</reference>
<organism evidence="4 5">
    <name type="scientific">Pichia californica</name>
    <dbReference type="NCBI Taxonomy" id="460514"/>
    <lineage>
        <taxon>Eukaryota</taxon>
        <taxon>Fungi</taxon>
        <taxon>Dikarya</taxon>
        <taxon>Ascomycota</taxon>
        <taxon>Saccharomycotina</taxon>
        <taxon>Pichiomycetes</taxon>
        <taxon>Pichiales</taxon>
        <taxon>Pichiaceae</taxon>
        <taxon>Pichia</taxon>
    </lineage>
</organism>
<evidence type="ECO:0000259" key="3">
    <source>
        <dbReference type="PROSITE" id="PS50102"/>
    </source>
</evidence>
<evidence type="ECO:0000256" key="1">
    <source>
        <dbReference type="ARBA" id="ARBA00022884"/>
    </source>
</evidence>
<dbReference type="GO" id="GO:0005737">
    <property type="term" value="C:cytoplasm"/>
    <property type="evidence" value="ECO:0007669"/>
    <property type="project" value="TreeGrafter"/>
</dbReference>
<keyword evidence="1 2" id="KW-0694">RNA-binding</keyword>
<evidence type="ECO:0000313" key="5">
    <source>
        <dbReference type="Proteomes" id="UP000697127"/>
    </source>
</evidence>
<dbReference type="GO" id="GO:0003729">
    <property type="term" value="F:mRNA binding"/>
    <property type="evidence" value="ECO:0007669"/>
    <property type="project" value="TreeGrafter"/>
</dbReference>
<proteinExistence type="predicted"/>
<gene>
    <name evidence="4" type="ORF">C6P40_003004</name>
</gene>
<sequence>MTDKHTIYIRNLNEKISISKLKLELKSLFEDSGFKVHTIQAYGNLKLKGQAFVSFNKDVDINSVIDIFNTKMMYGKPMNVKIANSESDVIVKDSVDSVNYQQYLKTQQKARLLKKQKLIQTNNKRKRDDELDKESNEIEDEKLNKKIKTSNKVVPNHILIITGLPKNAVEQDFNEIFTKFSGFLTINLVIVRQLALVEFKNESDAVECVNKLGNTIKIREKDCSINYAKK</sequence>